<accession>A0A4C1SXG5</accession>
<dbReference type="Proteomes" id="UP000299102">
    <property type="component" value="Unassembled WGS sequence"/>
</dbReference>
<protein>
    <submittedName>
        <fullName evidence="2">Uncharacterized protein</fullName>
    </submittedName>
</protein>
<dbReference type="OrthoDB" id="413361at2759"/>
<dbReference type="AlphaFoldDB" id="A0A4C1SXG5"/>
<evidence type="ECO:0000256" key="1">
    <source>
        <dbReference type="SAM" id="MobiDB-lite"/>
    </source>
</evidence>
<gene>
    <name evidence="2" type="ORF">EVAR_70930_1</name>
</gene>
<comment type="caution">
    <text evidence="2">The sequence shown here is derived from an EMBL/GenBank/DDBJ whole genome shotgun (WGS) entry which is preliminary data.</text>
</comment>
<feature type="region of interest" description="Disordered" evidence="1">
    <location>
        <begin position="1"/>
        <end position="27"/>
    </location>
</feature>
<reference evidence="2 3" key="1">
    <citation type="journal article" date="2019" name="Commun. Biol.">
        <title>The bagworm genome reveals a unique fibroin gene that provides high tensile strength.</title>
        <authorList>
            <person name="Kono N."/>
            <person name="Nakamura H."/>
            <person name="Ohtoshi R."/>
            <person name="Tomita M."/>
            <person name="Numata K."/>
            <person name="Arakawa K."/>
        </authorList>
    </citation>
    <scope>NUCLEOTIDE SEQUENCE [LARGE SCALE GENOMIC DNA]</scope>
</reference>
<keyword evidence="3" id="KW-1185">Reference proteome</keyword>
<sequence>MERSDSTTQVEISNTNKNPLSEQENSTELFDETIQGQEDPTYVLDSDIQSSEDDSYRTLSEEEFDHMDSAETLTVTRKRPRREPDRFGYTNLCVFR</sequence>
<evidence type="ECO:0000313" key="3">
    <source>
        <dbReference type="Proteomes" id="UP000299102"/>
    </source>
</evidence>
<dbReference type="EMBL" id="BGZK01004067">
    <property type="protein sequence ID" value="GBP06646.1"/>
    <property type="molecule type" value="Genomic_DNA"/>
</dbReference>
<organism evidence="2 3">
    <name type="scientific">Eumeta variegata</name>
    <name type="common">Bagworm moth</name>
    <name type="synonym">Eumeta japonica</name>
    <dbReference type="NCBI Taxonomy" id="151549"/>
    <lineage>
        <taxon>Eukaryota</taxon>
        <taxon>Metazoa</taxon>
        <taxon>Ecdysozoa</taxon>
        <taxon>Arthropoda</taxon>
        <taxon>Hexapoda</taxon>
        <taxon>Insecta</taxon>
        <taxon>Pterygota</taxon>
        <taxon>Neoptera</taxon>
        <taxon>Endopterygota</taxon>
        <taxon>Lepidoptera</taxon>
        <taxon>Glossata</taxon>
        <taxon>Ditrysia</taxon>
        <taxon>Tineoidea</taxon>
        <taxon>Psychidae</taxon>
        <taxon>Oiketicinae</taxon>
        <taxon>Eumeta</taxon>
    </lineage>
</organism>
<evidence type="ECO:0000313" key="2">
    <source>
        <dbReference type="EMBL" id="GBP06646.1"/>
    </source>
</evidence>
<proteinExistence type="predicted"/>
<name>A0A4C1SXG5_EUMVA</name>